<evidence type="ECO:0000313" key="7">
    <source>
        <dbReference type="EMBL" id="AXH96045.1"/>
    </source>
</evidence>
<dbReference type="Pfam" id="PF01850">
    <property type="entry name" value="PIN"/>
    <property type="match status" value="1"/>
</dbReference>
<feature type="region of interest" description="Disordered" evidence="5">
    <location>
        <begin position="88"/>
        <end position="172"/>
    </location>
</feature>
<evidence type="ECO:0000313" key="8">
    <source>
        <dbReference type="Proteomes" id="UP000253790"/>
    </source>
</evidence>
<keyword evidence="4" id="KW-0460">Magnesium</keyword>
<keyword evidence="1" id="KW-0540">Nuclease</keyword>
<name>A0A345NLY7_9MICO</name>
<evidence type="ECO:0000256" key="4">
    <source>
        <dbReference type="ARBA" id="ARBA00022842"/>
    </source>
</evidence>
<dbReference type="KEGG" id="orn:DV701_07815"/>
<feature type="compositionally biased region" description="Basic and acidic residues" evidence="5">
    <location>
        <begin position="125"/>
        <end position="139"/>
    </location>
</feature>
<reference evidence="7 8" key="1">
    <citation type="submission" date="2018-07" db="EMBL/GenBank/DDBJ databases">
        <title>Complete genome sequencing of Ornithinimicrobium sp. AMA3305.</title>
        <authorList>
            <person name="Bae J.-W."/>
        </authorList>
    </citation>
    <scope>NUCLEOTIDE SEQUENCE [LARGE SCALE GENOMIC DNA]</scope>
    <source>
        <strain evidence="7 8">AMA3305</strain>
    </source>
</reference>
<organism evidence="7 8">
    <name type="scientific">Ornithinimicrobium avium</name>
    <dbReference type="NCBI Taxonomy" id="2283195"/>
    <lineage>
        <taxon>Bacteria</taxon>
        <taxon>Bacillati</taxon>
        <taxon>Actinomycetota</taxon>
        <taxon>Actinomycetes</taxon>
        <taxon>Micrococcales</taxon>
        <taxon>Ornithinimicrobiaceae</taxon>
        <taxon>Ornithinimicrobium</taxon>
    </lineage>
</organism>
<dbReference type="EMBL" id="CP031229">
    <property type="protein sequence ID" value="AXH96045.1"/>
    <property type="molecule type" value="Genomic_DNA"/>
</dbReference>
<dbReference type="InterPro" id="IPR002716">
    <property type="entry name" value="PIN_dom"/>
</dbReference>
<dbReference type="SUPFAM" id="SSF88723">
    <property type="entry name" value="PIN domain-like"/>
    <property type="match status" value="1"/>
</dbReference>
<feature type="compositionally biased region" description="Low complexity" evidence="5">
    <location>
        <begin position="140"/>
        <end position="151"/>
    </location>
</feature>
<dbReference type="Proteomes" id="UP000253790">
    <property type="component" value="Chromosome"/>
</dbReference>
<evidence type="ECO:0000256" key="3">
    <source>
        <dbReference type="ARBA" id="ARBA00022801"/>
    </source>
</evidence>
<keyword evidence="3" id="KW-0378">Hydrolase</keyword>
<dbReference type="AlphaFoldDB" id="A0A345NLY7"/>
<feature type="compositionally biased region" description="Low complexity" evidence="5">
    <location>
        <begin position="93"/>
        <end position="107"/>
    </location>
</feature>
<dbReference type="Gene3D" id="3.40.50.1010">
    <property type="entry name" value="5'-nuclease"/>
    <property type="match status" value="1"/>
</dbReference>
<keyword evidence="2" id="KW-0479">Metal-binding</keyword>
<dbReference type="GO" id="GO:0016787">
    <property type="term" value="F:hydrolase activity"/>
    <property type="evidence" value="ECO:0007669"/>
    <property type="project" value="UniProtKB-KW"/>
</dbReference>
<feature type="compositionally biased region" description="Basic residues" evidence="5">
    <location>
        <begin position="152"/>
        <end position="161"/>
    </location>
</feature>
<evidence type="ECO:0000256" key="2">
    <source>
        <dbReference type="ARBA" id="ARBA00022723"/>
    </source>
</evidence>
<gene>
    <name evidence="7" type="ORF">DV701_07815</name>
</gene>
<keyword evidence="8" id="KW-1185">Reference proteome</keyword>
<proteinExistence type="predicted"/>
<dbReference type="InterPro" id="IPR029060">
    <property type="entry name" value="PIN-like_dom_sf"/>
</dbReference>
<evidence type="ECO:0000256" key="5">
    <source>
        <dbReference type="SAM" id="MobiDB-lite"/>
    </source>
</evidence>
<evidence type="ECO:0000259" key="6">
    <source>
        <dbReference type="Pfam" id="PF01850"/>
    </source>
</evidence>
<feature type="domain" description="PIN" evidence="6">
    <location>
        <begin position="176"/>
        <end position="242"/>
    </location>
</feature>
<evidence type="ECO:0000256" key="1">
    <source>
        <dbReference type="ARBA" id="ARBA00022722"/>
    </source>
</evidence>
<dbReference type="GO" id="GO:0004518">
    <property type="term" value="F:nuclease activity"/>
    <property type="evidence" value="ECO:0007669"/>
    <property type="project" value="UniProtKB-KW"/>
</dbReference>
<sequence length="253" mass="27779">MGYSTHYLGAFRIDPPLNPEETAWLRSFRRSHRPLFTDPHEVPMNPGVVPTDHPLVTLWAAVLPSLVQSGAGRPRAIGSRPSTVDSCCGTGGCSCSPQPTTTSTRWSSRSRRGPTACSGRGSLRRVRDERDHAGRRAADPARPGRPQGHPAARARRERRRAGRDPPASALAQAVRDTARQARLARLLRQPLTEVVPLDRVEATRIGRLLAHRRTRDIADAHVVVCARRSGTAVVTTDPDDLRALDPDLRLHAR</sequence>
<protein>
    <submittedName>
        <fullName evidence="7">PIN domain-containing protein</fullName>
    </submittedName>
</protein>
<dbReference type="GO" id="GO:0046872">
    <property type="term" value="F:metal ion binding"/>
    <property type="evidence" value="ECO:0007669"/>
    <property type="project" value="UniProtKB-KW"/>
</dbReference>
<dbReference type="OrthoDB" id="2660825at2"/>
<accession>A0A345NLY7</accession>